<dbReference type="InterPro" id="IPR001270">
    <property type="entry name" value="ClpA/B"/>
</dbReference>
<evidence type="ECO:0000256" key="3">
    <source>
        <dbReference type="ARBA" id="ARBA00022679"/>
    </source>
</evidence>
<dbReference type="KEGG" id="aft:BBF96_13935"/>
<comment type="catalytic activity">
    <reaction evidence="11">
        <text>DNA(n) + a 2'-deoxyribonucleoside 5'-triphosphate = DNA(n+1) + diphosphate</text>
        <dbReference type="Rhea" id="RHEA:22508"/>
        <dbReference type="Rhea" id="RHEA-COMP:17339"/>
        <dbReference type="Rhea" id="RHEA-COMP:17340"/>
        <dbReference type="ChEBI" id="CHEBI:33019"/>
        <dbReference type="ChEBI" id="CHEBI:61560"/>
        <dbReference type="ChEBI" id="CHEBI:173112"/>
        <dbReference type="EC" id="2.7.7.7"/>
    </reaction>
</comment>
<dbReference type="GO" id="GO:0003677">
    <property type="term" value="F:DNA binding"/>
    <property type="evidence" value="ECO:0007669"/>
    <property type="project" value="InterPro"/>
</dbReference>
<dbReference type="GO" id="GO:0006261">
    <property type="term" value="P:DNA-templated DNA replication"/>
    <property type="evidence" value="ECO:0007669"/>
    <property type="project" value="TreeGrafter"/>
</dbReference>
<dbReference type="AlphaFoldDB" id="A0A3S9T1I6"/>
<dbReference type="Gene3D" id="3.40.50.300">
    <property type="entry name" value="P-loop containing nucleotide triphosphate hydrolases"/>
    <property type="match status" value="1"/>
</dbReference>
<dbReference type="PRINTS" id="PR00300">
    <property type="entry name" value="CLPPROTEASEA"/>
</dbReference>
<dbReference type="RefSeq" id="WP_127017747.1">
    <property type="nucleotide sequence ID" value="NZ_CP016379.1"/>
</dbReference>
<dbReference type="EMBL" id="CP016379">
    <property type="protein sequence ID" value="AZR74389.1"/>
    <property type="molecule type" value="Genomic_DNA"/>
</dbReference>
<evidence type="ECO:0000256" key="7">
    <source>
        <dbReference type="ARBA" id="ARBA00022741"/>
    </source>
</evidence>
<dbReference type="InterPro" id="IPR012763">
    <property type="entry name" value="DNA_pol_III_sug/sutau_N"/>
</dbReference>
<dbReference type="SUPFAM" id="SSF48019">
    <property type="entry name" value="post-AAA+ oligomerization domain-like"/>
    <property type="match status" value="1"/>
</dbReference>
<dbReference type="Pfam" id="PF12169">
    <property type="entry name" value="DNA_pol3_gamma3"/>
    <property type="match status" value="1"/>
</dbReference>
<evidence type="ECO:0000256" key="8">
    <source>
        <dbReference type="ARBA" id="ARBA00022833"/>
    </source>
</evidence>
<dbReference type="OrthoDB" id="9810148at2"/>
<dbReference type="GO" id="GO:0009360">
    <property type="term" value="C:DNA polymerase III complex"/>
    <property type="evidence" value="ECO:0007669"/>
    <property type="project" value="InterPro"/>
</dbReference>
<keyword evidence="7" id="KW-0547">Nucleotide-binding</keyword>
<reference evidence="13 14" key="1">
    <citation type="submission" date="2016-07" db="EMBL/GenBank/DDBJ databases">
        <title>Genome and transcriptome analysis of iron-reducing fermentative bacteria Anoxybacter fermentans.</title>
        <authorList>
            <person name="Zeng X."/>
            <person name="Shao Z."/>
        </authorList>
    </citation>
    <scope>NUCLEOTIDE SEQUENCE [LARGE SCALE GENOMIC DNA]</scope>
    <source>
        <strain evidence="13 14">DY22613</strain>
    </source>
</reference>
<evidence type="ECO:0000256" key="4">
    <source>
        <dbReference type="ARBA" id="ARBA00022695"/>
    </source>
</evidence>
<organism evidence="13 14">
    <name type="scientific">Anoxybacter fermentans</name>
    <dbReference type="NCBI Taxonomy" id="1323375"/>
    <lineage>
        <taxon>Bacteria</taxon>
        <taxon>Bacillati</taxon>
        <taxon>Bacillota</taxon>
        <taxon>Clostridia</taxon>
        <taxon>Halanaerobiales</taxon>
        <taxon>Anoxybacter</taxon>
    </lineage>
</organism>
<evidence type="ECO:0000259" key="12">
    <source>
        <dbReference type="SMART" id="SM00382"/>
    </source>
</evidence>
<dbReference type="Pfam" id="PF22608">
    <property type="entry name" value="DNAX_ATPase_lid"/>
    <property type="match status" value="1"/>
</dbReference>
<keyword evidence="3" id="KW-0808">Transferase</keyword>
<keyword evidence="14" id="KW-1185">Reference proteome</keyword>
<evidence type="ECO:0000256" key="5">
    <source>
        <dbReference type="ARBA" id="ARBA00022705"/>
    </source>
</evidence>
<dbReference type="FunFam" id="3.40.50.300:FF:000014">
    <property type="entry name" value="DNA polymerase III subunit gamma/tau"/>
    <property type="match status" value="1"/>
</dbReference>
<keyword evidence="8" id="KW-0862">Zinc</keyword>
<dbReference type="SMART" id="SM00382">
    <property type="entry name" value="AAA"/>
    <property type="match status" value="1"/>
</dbReference>
<evidence type="ECO:0000256" key="11">
    <source>
        <dbReference type="ARBA" id="ARBA00049244"/>
    </source>
</evidence>
<dbReference type="NCBIfam" id="TIGR02397">
    <property type="entry name" value="dnaX_nterm"/>
    <property type="match status" value="1"/>
</dbReference>
<sequence length="592" mass="67533">MGYLSLYRKWRPKTFDDLAGQKTVVKTLKNALINNRIAHAYLFCGPRGTGKTSTAKIFAKALNCEHGPTPDPCNKCFSCQQINSGRSVDVIEIDAASNRRIDEIRDLREKVKFSPSEGDYKVYIIDEVHMLTKEAFNALLKTLEEPPENVVFILATTEPHKVLSTIQSRCQRFDFSLLSIKDLKERLKYICEQEGISITDSALNLIARTAEGGMRDAISILDQAIAFSGDKVTIDDVNTILGKVDQQILAEIVNIISNHDTKAGLKLINEIVDQGKDMNQFVKDMIFYFRDLMLIKECGLQNNLIDLPDELKEELADQASKFSIRDLLRILEILTETDQKLKFASQPRLLLEMTMIKLASPETDTSMANIINRLARLEEIVEKRKSVFQKPEEVLTGKERKEEDKAVVERNRIEKETESQQKDVKENQLDYEAQIESKKRTENTEVNEGPTISMGEMEKYWEVTMNLLNKNAKTRKLRAFLLVCRPYKIIGNTLYIIFPRESTFHKTNAEKEIDLLERALKKVIGQSFKVVCIFEGEEAITKQKIKSDAQEMTPASRANQSIQLIKDEVEQDPIVQKALKIFGGKIIKVENE</sequence>
<feature type="domain" description="AAA+ ATPase" evidence="12">
    <location>
        <begin position="37"/>
        <end position="179"/>
    </location>
</feature>
<comment type="similarity">
    <text evidence="1">Belongs to the DnaX/STICHEL family.</text>
</comment>
<evidence type="ECO:0000256" key="1">
    <source>
        <dbReference type="ARBA" id="ARBA00006360"/>
    </source>
</evidence>
<evidence type="ECO:0000256" key="10">
    <source>
        <dbReference type="ARBA" id="ARBA00022932"/>
    </source>
</evidence>
<keyword evidence="5" id="KW-0235">DNA replication</keyword>
<dbReference type="NCBIfam" id="TIGR01128">
    <property type="entry name" value="holA"/>
    <property type="match status" value="1"/>
</dbReference>
<dbReference type="NCBIfam" id="NF004046">
    <property type="entry name" value="PRK05563.1"/>
    <property type="match status" value="1"/>
</dbReference>
<dbReference type="GO" id="GO:0005524">
    <property type="term" value="F:ATP binding"/>
    <property type="evidence" value="ECO:0007669"/>
    <property type="project" value="UniProtKB-KW"/>
</dbReference>
<dbReference type="PANTHER" id="PTHR11669">
    <property type="entry name" value="REPLICATION FACTOR C / DNA POLYMERASE III GAMMA-TAU SUBUNIT"/>
    <property type="match status" value="1"/>
</dbReference>
<evidence type="ECO:0000256" key="9">
    <source>
        <dbReference type="ARBA" id="ARBA00022840"/>
    </source>
</evidence>
<keyword evidence="10" id="KW-0239">DNA-directed DNA polymerase</keyword>
<dbReference type="EC" id="2.7.7.7" evidence="2"/>
<dbReference type="InterPro" id="IPR045085">
    <property type="entry name" value="HLD_clamp_pol_III_gamma_tau"/>
</dbReference>
<dbReference type="InterPro" id="IPR005790">
    <property type="entry name" value="DNA_polIII_delta"/>
</dbReference>
<keyword evidence="9" id="KW-0067">ATP-binding</keyword>
<gene>
    <name evidence="13" type="ORF">BBF96_13935</name>
</gene>
<dbReference type="InterPro" id="IPR003593">
    <property type="entry name" value="AAA+_ATPase"/>
</dbReference>
<protein>
    <recommendedName>
        <fullName evidence="2">DNA-directed DNA polymerase</fullName>
        <ecNumber evidence="2">2.7.7.7</ecNumber>
    </recommendedName>
</protein>
<dbReference type="GO" id="GO:0046872">
    <property type="term" value="F:metal ion binding"/>
    <property type="evidence" value="ECO:0007669"/>
    <property type="project" value="UniProtKB-KW"/>
</dbReference>
<dbReference type="InterPro" id="IPR050238">
    <property type="entry name" value="DNA_Rep/Repair_Clamp_Loader"/>
</dbReference>
<dbReference type="GO" id="GO:0003887">
    <property type="term" value="F:DNA-directed DNA polymerase activity"/>
    <property type="evidence" value="ECO:0007669"/>
    <property type="project" value="UniProtKB-KW"/>
</dbReference>
<dbReference type="CDD" id="cd18137">
    <property type="entry name" value="HLD_clamp_pol_III_gamma_tau"/>
    <property type="match status" value="1"/>
</dbReference>
<evidence type="ECO:0000256" key="2">
    <source>
        <dbReference type="ARBA" id="ARBA00012417"/>
    </source>
</evidence>
<dbReference type="Pfam" id="PF13177">
    <property type="entry name" value="DNA_pol3_delta2"/>
    <property type="match status" value="1"/>
</dbReference>
<proteinExistence type="inferred from homology"/>
<dbReference type="Proteomes" id="UP000267250">
    <property type="component" value="Chromosome"/>
</dbReference>
<keyword evidence="4" id="KW-0548">Nucleotidyltransferase</keyword>
<keyword evidence="6" id="KW-0479">Metal-binding</keyword>
<dbReference type="Gene3D" id="1.20.272.10">
    <property type="match status" value="1"/>
</dbReference>
<dbReference type="FunFam" id="1.10.8.60:FF:000013">
    <property type="entry name" value="DNA polymerase III subunit gamma/tau"/>
    <property type="match status" value="1"/>
</dbReference>
<dbReference type="SUPFAM" id="SSF52540">
    <property type="entry name" value="P-loop containing nucleoside triphosphate hydrolases"/>
    <property type="match status" value="1"/>
</dbReference>
<dbReference type="InterPro" id="IPR022754">
    <property type="entry name" value="DNA_pol_III_gamma-3"/>
</dbReference>
<name>A0A3S9T1I6_9FIRM</name>
<dbReference type="InterPro" id="IPR027417">
    <property type="entry name" value="P-loop_NTPase"/>
</dbReference>
<accession>A0A3S9T1I6</accession>
<evidence type="ECO:0000313" key="14">
    <source>
        <dbReference type="Proteomes" id="UP000267250"/>
    </source>
</evidence>
<dbReference type="InterPro" id="IPR048448">
    <property type="entry name" value="DnaX-like_C"/>
</dbReference>
<evidence type="ECO:0000256" key="6">
    <source>
        <dbReference type="ARBA" id="ARBA00022723"/>
    </source>
</evidence>
<dbReference type="CDD" id="cd00009">
    <property type="entry name" value="AAA"/>
    <property type="match status" value="1"/>
</dbReference>
<dbReference type="Pfam" id="PF20964">
    <property type="entry name" value="DnaX_C"/>
    <property type="match status" value="1"/>
</dbReference>
<dbReference type="Gene3D" id="1.10.8.60">
    <property type="match status" value="1"/>
</dbReference>
<evidence type="ECO:0000313" key="13">
    <source>
        <dbReference type="EMBL" id="AZR74389.1"/>
    </source>
</evidence>
<dbReference type="InterPro" id="IPR008921">
    <property type="entry name" value="DNA_pol3_clamp-load_cplx_C"/>
</dbReference>
<dbReference type="PANTHER" id="PTHR11669:SF0">
    <property type="entry name" value="PROTEIN STICHEL-LIKE 2"/>
    <property type="match status" value="1"/>
</dbReference>